<protein>
    <recommendedName>
        <fullName evidence="3">3-oxoacyl-ACP synthase</fullName>
    </recommendedName>
</protein>
<gene>
    <name evidence="1" type="ORF">FEM55_06810</name>
</gene>
<comment type="caution">
    <text evidence="1">The sequence shown here is derived from an EMBL/GenBank/DDBJ whole genome shotgun (WGS) entry which is preliminary data.</text>
</comment>
<organism evidence="1 2">
    <name type="scientific">Dyadobacter sediminis</name>
    <dbReference type="NCBI Taxonomy" id="1493691"/>
    <lineage>
        <taxon>Bacteria</taxon>
        <taxon>Pseudomonadati</taxon>
        <taxon>Bacteroidota</taxon>
        <taxon>Cytophagia</taxon>
        <taxon>Cytophagales</taxon>
        <taxon>Spirosomataceae</taxon>
        <taxon>Dyadobacter</taxon>
    </lineage>
</organism>
<accession>A0A5R9KKT4</accession>
<evidence type="ECO:0000313" key="2">
    <source>
        <dbReference type="Proteomes" id="UP000309788"/>
    </source>
</evidence>
<dbReference type="RefSeq" id="WP_138280526.1">
    <property type="nucleotide sequence ID" value="NZ_BMGE01000001.1"/>
</dbReference>
<dbReference type="Proteomes" id="UP000309788">
    <property type="component" value="Unassembled WGS sequence"/>
</dbReference>
<dbReference type="EMBL" id="VCEI01000011">
    <property type="protein sequence ID" value="TLU96830.1"/>
    <property type="molecule type" value="Genomic_DNA"/>
</dbReference>
<name>A0A5R9KKT4_9BACT</name>
<reference evidence="1 2" key="1">
    <citation type="submission" date="2019-05" db="EMBL/GenBank/DDBJ databases">
        <authorList>
            <person name="Qu J.-H."/>
        </authorList>
    </citation>
    <scope>NUCLEOTIDE SEQUENCE [LARGE SCALE GENOMIC DNA]</scope>
    <source>
        <strain evidence="1 2">Z12</strain>
    </source>
</reference>
<evidence type="ECO:0000313" key="1">
    <source>
        <dbReference type="EMBL" id="TLU96830.1"/>
    </source>
</evidence>
<keyword evidence="2" id="KW-1185">Reference proteome</keyword>
<evidence type="ECO:0008006" key="3">
    <source>
        <dbReference type="Google" id="ProtNLM"/>
    </source>
</evidence>
<proteinExistence type="predicted"/>
<sequence>MNFITAYGHLQENSCAVNGETICRRDKNSGDPWFRQIYKEQEFVYPKFHKMDVLSQAGFLTSELIKRANPQFAGKYKDDEIAMLFANRSGSAETDQKFVHAYQNGTPSPSLFVYTLPNIVMGEIAILNKWYGESLFAVLPAFDAEFYINHCNLLLSAGSEAVLCSWHEIAGNQIDVFTFLIEKEGESRFELTTNTLSKIAFEGNFHKTEINANYYY</sequence>
<dbReference type="AlphaFoldDB" id="A0A5R9KKT4"/>
<dbReference type="OrthoDB" id="1071350at2"/>